<evidence type="ECO:0000256" key="1">
    <source>
        <dbReference type="ARBA" id="ARBA00022795"/>
    </source>
</evidence>
<dbReference type="SUPFAM" id="SSF140566">
    <property type="entry name" value="FlgN-like"/>
    <property type="match status" value="1"/>
</dbReference>
<dbReference type="RefSeq" id="WP_053417783.1">
    <property type="nucleotide sequence ID" value="NZ_JBNNVA010000002.1"/>
</dbReference>
<dbReference type="OrthoDB" id="2381500at2"/>
<evidence type="ECO:0000313" key="3">
    <source>
        <dbReference type="Proteomes" id="UP000036867"/>
    </source>
</evidence>
<dbReference type="AlphaFoldDB" id="A0A0M0LFY1"/>
<proteinExistence type="predicted"/>
<evidence type="ECO:0008006" key="4">
    <source>
        <dbReference type="Google" id="ProtNLM"/>
    </source>
</evidence>
<name>A0A0M0LFY1_9BACL</name>
<dbReference type="PATRIC" id="fig|263475.3.peg.4239"/>
<gene>
    <name evidence="2" type="ORF">AMD00_14840</name>
</gene>
<dbReference type="Proteomes" id="UP000036867">
    <property type="component" value="Unassembled WGS sequence"/>
</dbReference>
<keyword evidence="3" id="KW-1185">Reference proteome</keyword>
<evidence type="ECO:0000313" key="2">
    <source>
        <dbReference type="EMBL" id="KOO49613.1"/>
    </source>
</evidence>
<comment type="caution">
    <text evidence="2">The sequence shown here is derived from an EMBL/GenBank/DDBJ whole genome shotgun (WGS) entry which is preliminary data.</text>
</comment>
<reference evidence="3" key="1">
    <citation type="submission" date="2015-08" db="EMBL/GenBank/DDBJ databases">
        <title>Fjat-10028 dsm 16317.</title>
        <authorList>
            <person name="Liu B."/>
            <person name="Wang J."/>
            <person name="Zhu Y."/>
            <person name="Liu G."/>
            <person name="Chen Q."/>
            <person name="Chen Z."/>
            <person name="Lan J."/>
            <person name="Che J."/>
            <person name="Ge C."/>
            <person name="Shi H."/>
            <person name="Pan Z."/>
            <person name="Liu X."/>
        </authorList>
    </citation>
    <scope>NUCLEOTIDE SEQUENCE [LARGE SCALE GENOMIC DNA]</scope>
    <source>
        <strain evidence="3">DSM 16317</strain>
    </source>
</reference>
<organism evidence="2 3">
    <name type="scientific">Viridibacillus arvi</name>
    <dbReference type="NCBI Taxonomy" id="263475"/>
    <lineage>
        <taxon>Bacteria</taxon>
        <taxon>Bacillati</taxon>
        <taxon>Bacillota</taxon>
        <taxon>Bacilli</taxon>
        <taxon>Bacillales</taxon>
        <taxon>Caryophanaceae</taxon>
        <taxon>Viridibacillus</taxon>
    </lineage>
</organism>
<dbReference type="GO" id="GO:0044780">
    <property type="term" value="P:bacterial-type flagellum assembly"/>
    <property type="evidence" value="ECO:0007669"/>
    <property type="project" value="InterPro"/>
</dbReference>
<dbReference type="EMBL" id="LILB01000005">
    <property type="protein sequence ID" value="KOO49613.1"/>
    <property type="molecule type" value="Genomic_DNA"/>
</dbReference>
<dbReference type="GeneID" id="301137375"/>
<accession>A0A0M0LFY1</accession>
<protein>
    <recommendedName>
        <fullName evidence="4">Flagellar biosynthesis protein FlgN</fullName>
    </recommendedName>
</protein>
<sequence length="163" mass="18627">MSIEMILSILDKLEKMHKSLLELAYHKTEFIKTGDMDGLDQLLKDEQSHVAAITQLEQQRQQVVTDYLKAKGIASAEHATVAQVMEVAETPIEQLKLDEARKKLLLVIETLKHQNDLNQKMIFQSLQFVNMTLDMLRPQPDQINYSQTEVRGSTIKTSFDSQA</sequence>
<dbReference type="InterPro" id="IPR036679">
    <property type="entry name" value="FlgN-like_sf"/>
</dbReference>
<dbReference type="STRING" id="263475.AMD00_14840"/>
<keyword evidence="1" id="KW-1005">Bacterial flagellum biogenesis</keyword>
<dbReference type="Pfam" id="PF05130">
    <property type="entry name" value="FlgN"/>
    <property type="match status" value="1"/>
</dbReference>
<dbReference type="Gene3D" id="1.20.58.300">
    <property type="entry name" value="FlgN-like"/>
    <property type="match status" value="1"/>
</dbReference>
<dbReference type="InterPro" id="IPR007809">
    <property type="entry name" value="FlgN-like"/>
</dbReference>